<feature type="domain" description="Phospholipase/carboxylesterase/thioesterase" evidence="1">
    <location>
        <begin position="91"/>
        <end position="308"/>
    </location>
</feature>
<dbReference type="Pfam" id="PF02230">
    <property type="entry name" value="Abhydrolase_2"/>
    <property type="match status" value="1"/>
</dbReference>
<dbReference type="InterPro" id="IPR003140">
    <property type="entry name" value="PLipase/COase/thioEstase"/>
</dbReference>
<dbReference type="KEGG" id="vg:80514367"/>
<proteinExistence type="predicted"/>
<dbReference type="InterPro" id="IPR029058">
    <property type="entry name" value="AB_hydrolase_fold"/>
</dbReference>
<name>A0A0G2Y7P3_9VIRU</name>
<organism evidence="2 3">
    <name type="scientific">Acanthamoeba polyphaga mimivirus Kroon</name>
    <dbReference type="NCBI Taxonomy" id="3069720"/>
    <lineage>
        <taxon>Viruses</taxon>
        <taxon>Varidnaviria</taxon>
        <taxon>Bamfordvirae</taxon>
        <taxon>Nucleocytoviricota</taxon>
        <taxon>Megaviricetes</taxon>
        <taxon>Imitervirales</taxon>
        <taxon>Mimiviridae</taxon>
        <taxon>Megamimivirinae</taxon>
        <taxon>Mimivirus</taxon>
        <taxon>Mimivirus lagoaense</taxon>
    </lineage>
</organism>
<dbReference type="EMBL" id="KM982402">
    <property type="protein sequence ID" value="AKI80569.1"/>
    <property type="molecule type" value="Genomic_DNA"/>
</dbReference>
<evidence type="ECO:0000259" key="1">
    <source>
        <dbReference type="Pfam" id="PF02230"/>
    </source>
</evidence>
<dbReference type="Proteomes" id="UP000240461">
    <property type="component" value="Segment"/>
</dbReference>
<evidence type="ECO:0000313" key="3">
    <source>
        <dbReference type="Proteomes" id="UP000240461"/>
    </source>
</evidence>
<accession>A0A0G2Y7P3</accession>
<evidence type="ECO:0000313" key="2">
    <source>
        <dbReference type="EMBL" id="AKI80569.1"/>
    </source>
</evidence>
<dbReference type="Gene3D" id="3.40.50.1820">
    <property type="entry name" value="alpha/beta hydrolase"/>
    <property type="match status" value="1"/>
</dbReference>
<keyword evidence="2" id="KW-0378">Hydrolase</keyword>
<protein>
    <submittedName>
        <fullName evidence="2">Hydrolase</fullName>
    </submittedName>
</protein>
<dbReference type="SUPFAM" id="SSF53474">
    <property type="entry name" value="alpha/beta-Hydrolases"/>
    <property type="match status" value="1"/>
</dbReference>
<keyword evidence="3" id="KW-1185">Reference proteome</keyword>
<dbReference type="GO" id="GO:0016787">
    <property type="term" value="F:hydrolase activity"/>
    <property type="evidence" value="ECO:0007669"/>
    <property type="project" value="UniProtKB-KW"/>
</dbReference>
<reference evidence="2 3" key="1">
    <citation type="submission" date="2014-10" db="EMBL/GenBank/DDBJ databases">
        <title>Pan-genome analysis of Brazilian lineage A amoebal mimiviruses.</title>
        <authorList>
            <person name="Assis F.L."/>
            <person name="Abrahao J.S."/>
            <person name="Kroon E.G."/>
            <person name="Dornas F.P."/>
            <person name="Andrade K.R."/>
            <person name="Borato P.V.M."/>
            <person name="Pilotto M.R."/>
            <person name="Benamar S."/>
            <person name="LaScola B."/>
            <person name="Colson P."/>
        </authorList>
    </citation>
    <scope>NUCLEOTIDE SEQUENCE [LARGE SCALE GENOMIC DNA]</scope>
    <source>
        <strain evidence="2 3">Kroon</strain>
    </source>
</reference>
<sequence length="312" mass="36189">MDNDNYIWLDYLTTEQFNEPKNDIDVKHYYGIDIETDQYLQNAIDIWELTYKYGEKYFCNYGGKTFQINICDRFYIAHFPLQCLNDGGKYPVLIFLHGLTGYSWHFALNKTGLIELANQNSFIVLFGQGNGEITRPVRDKYGGVSFGDIYWQIENPELDIDYIKSIMNLQGTIEFCEKDDIDLSELRNMFSDKIYFCGYSNGAMFSFNMCFYDLNFSGICSMMGGYGGLAGYSNDKISKIIDRPTEISPDIPVIILTGSLDEYLPASKKAFEILLDKNFSNVKFLSVLDRKHTYSKDFEKYIWEFFSTNTKN</sequence>